<dbReference type="GO" id="GO:0016747">
    <property type="term" value="F:acyltransferase activity, transferring groups other than amino-acyl groups"/>
    <property type="evidence" value="ECO:0007669"/>
    <property type="project" value="InterPro"/>
</dbReference>
<dbReference type="PATRIC" id="fig|1705565.3.peg.5719"/>
<dbReference type="Gene3D" id="3.40.630.30">
    <property type="match status" value="1"/>
</dbReference>
<protein>
    <submittedName>
        <fullName evidence="2">GCN5 family acetyltransferase</fullName>
    </submittedName>
</protein>
<dbReference type="InterPro" id="IPR016181">
    <property type="entry name" value="Acyl_CoA_acyltransferase"/>
</dbReference>
<reference evidence="3" key="1">
    <citation type="submission" date="2015-08" db="EMBL/GenBank/DDBJ databases">
        <title>Genome sequencing project for genomic taxonomy and phylogenomics of Bacillus-like bacteria.</title>
        <authorList>
            <person name="Liu B."/>
            <person name="Wang J."/>
            <person name="Zhu Y."/>
            <person name="Liu G."/>
            <person name="Chen Q."/>
            <person name="Chen Z."/>
            <person name="Lan J."/>
            <person name="Che J."/>
            <person name="Ge C."/>
            <person name="Shi H."/>
            <person name="Pan Z."/>
            <person name="Liu X."/>
        </authorList>
    </citation>
    <scope>NUCLEOTIDE SEQUENCE [LARGE SCALE GENOMIC DNA]</scope>
    <source>
        <strain evidence="3">FJAT-22460</strain>
    </source>
</reference>
<keyword evidence="3" id="KW-1185">Reference proteome</keyword>
<dbReference type="RefSeq" id="WP_054404003.1">
    <property type="nucleotide sequence ID" value="NZ_LIUT01000003.1"/>
</dbReference>
<dbReference type="EMBL" id="LIUT01000003">
    <property type="protein sequence ID" value="KOR82384.1"/>
    <property type="molecule type" value="Genomic_DNA"/>
</dbReference>
<dbReference type="SUPFAM" id="SSF55729">
    <property type="entry name" value="Acyl-CoA N-acyltransferases (Nat)"/>
    <property type="match status" value="1"/>
</dbReference>
<accession>A0A0M1NKJ6</accession>
<dbReference type="PROSITE" id="PS51186">
    <property type="entry name" value="GNAT"/>
    <property type="match status" value="1"/>
</dbReference>
<proteinExistence type="predicted"/>
<organism evidence="2 3">
    <name type="scientific">Paenibacillus solani</name>
    <dbReference type="NCBI Taxonomy" id="1705565"/>
    <lineage>
        <taxon>Bacteria</taxon>
        <taxon>Bacillati</taxon>
        <taxon>Bacillota</taxon>
        <taxon>Bacilli</taxon>
        <taxon>Bacillales</taxon>
        <taxon>Paenibacillaceae</taxon>
        <taxon>Paenibacillus</taxon>
    </lineage>
</organism>
<feature type="domain" description="N-acetyltransferase" evidence="1">
    <location>
        <begin position="11"/>
        <end position="179"/>
    </location>
</feature>
<dbReference type="PANTHER" id="PTHR43415">
    <property type="entry name" value="SPERMIDINE N(1)-ACETYLTRANSFERASE"/>
    <property type="match status" value="1"/>
</dbReference>
<gene>
    <name evidence="2" type="ORF">AM231_18835</name>
</gene>
<comment type="caution">
    <text evidence="2">The sequence shown here is derived from an EMBL/GenBank/DDBJ whole genome shotgun (WGS) entry which is preliminary data.</text>
</comment>
<name>A0A0M1NKJ6_9BACL</name>
<dbReference type="OrthoDB" id="9795206at2"/>
<dbReference type="InterPro" id="IPR000182">
    <property type="entry name" value="GNAT_dom"/>
</dbReference>
<dbReference type="PANTHER" id="PTHR43415:SF4">
    <property type="entry name" value="N-ACETYLTRANSFERASE DOMAIN-CONTAINING PROTEIN"/>
    <property type="match status" value="1"/>
</dbReference>
<evidence type="ECO:0000313" key="2">
    <source>
        <dbReference type="EMBL" id="KOR82384.1"/>
    </source>
</evidence>
<dbReference type="Pfam" id="PF13302">
    <property type="entry name" value="Acetyltransf_3"/>
    <property type="match status" value="1"/>
</dbReference>
<dbReference type="Proteomes" id="UP000036932">
    <property type="component" value="Unassembled WGS sequence"/>
</dbReference>
<evidence type="ECO:0000259" key="1">
    <source>
        <dbReference type="PROSITE" id="PS51186"/>
    </source>
</evidence>
<keyword evidence="2" id="KW-0808">Transferase</keyword>
<sequence>MQKIRLVGSKVTLRSRKPEDTPVLYQLIYGTKNPEWKKYDAPYFPLKQISYEIFETQWNADFETDHFPNDLLIEVEGKTIGIVTFYWEHEASRWLEAGILIYDPSLWSGGYGTEALSLWVECLFQHLDIARVGITTWSGNPRMMRCAEKVGMQLEGRMRKCRYYKGVYYDSIRMGILREEWEARTARLPG</sequence>
<evidence type="ECO:0000313" key="3">
    <source>
        <dbReference type="Proteomes" id="UP000036932"/>
    </source>
</evidence>
<dbReference type="AlphaFoldDB" id="A0A0M1NKJ6"/>